<dbReference type="GO" id="GO:0016740">
    <property type="term" value="F:transferase activity"/>
    <property type="evidence" value="ECO:0007669"/>
    <property type="project" value="UniProtKB-KW"/>
</dbReference>
<keyword evidence="3" id="KW-1003">Cell membrane</keyword>
<dbReference type="Proteomes" id="UP000377798">
    <property type="component" value="Unassembled WGS sequence"/>
</dbReference>
<dbReference type="InterPro" id="IPR000917">
    <property type="entry name" value="Sulfatase_N"/>
</dbReference>
<accession>A0A8H2M710</accession>
<evidence type="ECO:0000313" key="9">
    <source>
        <dbReference type="EMBL" id="VFB17138.1"/>
    </source>
</evidence>
<protein>
    <submittedName>
        <fullName evidence="9">Phosphoglycerol transferase and related proteins, alkaline phosphatase superfamily</fullName>
    </submittedName>
</protein>
<sequence>MKYLNLSGKFILGSALTALVITLLSLYLVGEKFQEGLFWTFFKPVDIFIYNFIPIFLMVVFLAFFFGSLQVSILVNSIFWMLLSYINVLKIQYRQEFLFASDIKLVREALLMAKKYSLKLDPKLVVIFVVFGLAVFAWSLLFSRGRIPMNLEVRCLGSLISLFIFIYLASNFMMDPVRFQDLGVNSGLNTWQGLNNYASKGFAYPLVYSFKDSRGYIYDDYNEKEALETDKAYQDADIPAGQKVNFMCIMLESYKDFYKFQNPRMVFRENPYAYWYQLKNESISGNLYVDTFGGGTLVTEKMFWSGYKHSPNYTTDRKTHVSYFKDQGYRAEAFHPSDGLFNNRKNLYPKVGFDNFFYEQNYFSKAVREGILPDCEFFPELMRIFKDRASQDQPYFSWSITYQGHGPYPTEPLEPGQEIVTKQDGYDENQYWAFNHYLRGVKDTTENLKYLVDNLRDQEPTILILFGDHCPSMGDQAIGMSMMGIPCDLSSLEGSVNTYETPYMVWANPAAKELFAGKNLVGQGPNLDANLLMDYVFKTLGWRGDKYTAFSQDYMDRQSVMKDNFFFENGQWTLKLSDQGEKIRKNVLNYEYYLSRQKRNK</sequence>
<evidence type="ECO:0000256" key="7">
    <source>
        <dbReference type="SAM" id="Phobius"/>
    </source>
</evidence>
<keyword evidence="10" id="KW-1185">Reference proteome</keyword>
<dbReference type="Pfam" id="PF00884">
    <property type="entry name" value="Sulfatase"/>
    <property type="match status" value="1"/>
</dbReference>
<evidence type="ECO:0000256" key="6">
    <source>
        <dbReference type="ARBA" id="ARBA00023136"/>
    </source>
</evidence>
<comment type="subcellular location">
    <subcellularLocation>
        <location evidence="1">Cell membrane</location>
        <topology evidence="1">Multi-pass membrane protein</topology>
    </subcellularLocation>
</comment>
<keyword evidence="9" id="KW-0808">Transferase</keyword>
<feature type="transmembrane region" description="Helical" evidence="7">
    <location>
        <begin position="155"/>
        <end position="174"/>
    </location>
</feature>
<feature type="transmembrane region" description="Helical" evidence="7">
    <location>
        <begin position="73"/>
        <end position="93"/>
    </location>
</feature>
<comment type="caution">
    <text evidence="9">The sequence shown here is derived from an EMBL/GenBank/DDBJ whole genome shotgun (WGS) entry which is preliminary data.</text>
</comment>
<dbReference type="InterPro" id="IPR050448">
    <property type="entry name" value="OpgB/LTA_synthase_biosynth"/>
</dbReference>
<reference evidence="9 10" key="1">
    <citation type="submission" date="2019-02" db="EMBL/GenBank/DDBJ databases">
        <authorList>
            <consortium name="Pathogen Informatics"/>
        </authorList>
    </citation>
    <scope>NUCLEOTIDE SEQUENCE [LARGE SCALE GENOMIC DNA]</scope>
    <source>
        <strain evidence="9 10">3012STDY7089603</strain>
    </source>
</reference>
<feature type="transmembrane region" description="Helical" evidence="7">
    <location>
        <begin position="48"/>
        <end position="66"/>
    </location>
</feature>
<name>A0A8H2M710_9FIRM</name>
<dbReference type="GO" id="GO:0005886">
    <property type="term" value="C:plasma membrane"/>
    <property type="evidence" value="ECO:0007669"/>
    <property type="project" value="UniProtKB-SubCell"/>
</dbReference>
<evidence type="ECO:0000256" key="4">
    <source>
        <dbReference type="ARBA" id="ARBA00022692"/>
    </source>
</evidence>
<evidence type="ECO:0000313" key="10">
    <source>
        <dbReference type="Proteomes" id="UP000377798"/>
    </source>
</evidence>
<gene>
    <name evidence="9" type="ORF">NCTC13150_01723</name>
</gene>
<keyword evidence="5 7" id="KW-1133">Transmembrane helix</keyword>
<comment type="pathway">
    <text evidence="2">Cell wall biogenesis; lipoteichoic acid biosynthesis.</text>
</comment>
<evidence type="ECO:0000256" key="3">
    <source>
        <dbReference type="ARBA" id="ARBA00022475"/>
    </source>
</evidence>
<dbReference type="AlphaFoldDB" id="A0A8H2M710"/>
<dbReference type="RefSeq" id="WP_131749750.1">
    <property type="nucleotide sequence ID" value="NZ_CAACYI010000001.1"/>
</dbReference>
<dbReference type="Gene3D" id="3.40.720.10">
    <property type="entry name" value="Alkaline Phosphatase, subunit A"/>
    <property type="match status" value="1"/>
</dbReference>
<evidence type="ECO:0000259" key="8">
    <source>
        <dbReference type="Pfam" id="PF00884"/>
    </source>
</evidence>
<organism evidence="9 10">
    <name type="scientific">Urinicoccus massiliensis</name>
    <dbReference type="NCBI Taxonomy" id="1723382"/>
    <lineage>
        <taxon>Bacteria</taxon>
        <taxon>Bacillati</taxon>
        <taxon>Bacillota</taxon>
        <taxon>Tissierellia</taxon>
        <taxon>Tissierellales</taxon>
        <taxon>Peptoniphilaceae</taxon>
        <taxon>Urinicoccus</taxon>
    </lineage>
</organism>
<feature type="transmembrane region" description="Helical" evidence="7">
    <location>
        <begin position="124"/>
        <end position="143"/>
    </location>
</feature>
<dbReference type="CDD" id="cd16015">
    <property type="entry name" value="LTA_synthase"/>
    <property type="match status" value="1"/>
</dbReference>
<keyword evidence="6 7" id="KW-0472">Membrane</keyword>
<dbReference type="PANTHER" id="PTHR47371:SF3">
    <property type="entry name" value="PHOSPHOGLYCEROL TRANSFERASE I"/>
    <property type="match status" value="1"/>
</dbReference>
<keyword evidence="4 7" id="KW-0812">Transmembrane</keyword>
<dbReference type="InterPro" id="IPR017850">
    <property type="entry name" value="Alkaline_phosphatase_core_sf"/>
</dbReference>
<proteinExistence type="predicted"/>
<evidence type="ECO:0000256" key="1">
    <source>
        <dbReference type="ARBA" id="ARBA00004651"/>
    </source>
</evidence>
<feature type="domain" description="Sulfatase N-terminal" evidence="8">
    <location>
        <begin position="247"/>
        <end position="513"/>
    </location>
</feature>
<feature type="transmembrane region" description="Helical" evidence="7">
    <location>
        <begin position="10"/>
        <end position="28"/>
    </location>
</feature>
<dbReference type="EMBL" id="CAACYI010000001">
    <property type="protein sequence ID" value="VFB17138.1"/>
    <property type="molecule type" value="Genomic_DNA"/>
</dbReference>
<evidence type="ECO:0000256" key="5">
    <source>
        <dbReference type="ARBA" id="ARBA00022989"/>
    </source>
</evidence>
<dbReference type="SUPFAM" id="SSF53649">
    <property type="entry name" value="Alkaline phosphatase-like"/>
    <property type="match status" value="1"/>
</dbReference>
<dbReference type="PANTHER" id="PTHR47371">
    <property type="entry name" value="LIPOTEICHOIC ACID SYNTHASE"/>
    <property type="match status" value="1"/>
</dbReference>
<evidence type="ECO:0000256" key="2">
    <source>
        <dbReference type="ARBA" id="ARBA00004936"/>
    </source>
</evidence>